<dbReference type="GeneID" id="103068051"/>
<dbReference type="OrthoDB" id="407221at2759"/>
<dbReference type="GO" id="GO:0003735">
    <property type="term" value="F:structural constituent of ribosome"/>
    <property type="evidence" value="ECO:0007669"/>
    <property type="project" value="InterPro"/>
</dbReference>
<dbReference type="Proteomes" id="UP000695026">
    <property type="component" value="Unplaced"/>
</dbReference>
<name>A0A9F2RD42_PYTBI</name>
<protein>
    <recommendedName>
        <fullName evidence="6">Small ribosomal subunit protein bS16m</fullName>
    </recommendedName>
    <alternativeName>
        <fullName evidence="7">28S ribosomal protein S16, mitochondrial</fullName>
    </alternativeName>
</protein>
<dbReference type="SUPFAM" id="SSF54565">
    <property type="entry name" value="Ribosomal protein S16"/>
    <property type="match status" value="1"/>
</dbReference>
<keyword evidence="9" id="KW-1185">Reference proteome</keyword>
<keyword evidence="5" id="KW-0687">Ribonucleoprotein</keyword>
<evidence type="ECO:0000256" key="1">
    <source>
        <dbReference type="ARBA" id="ARBA00004173"/>
    </source>
</evidence>
<dbReference type="HAMAP" id="MF_00385">
    <property type="entry name" value="Ribosomal_bS16"/>
    <property type="match status" value="1"/>
</dbReference>
<evidence type="ECO:0000256" key="5">
    <source>
        <dbReference type="ARBA" id="ARBA00023274"/>
    </source>
</evidence>
<evidence type="ECO:0000313" key="10">
    <source>
        <dbReference type="RefSeq" id="XP_007443966.1"/>
    </source>
</evidence>
<dbReference type="CTD" id="51021"/>
<comment type="similarity">
    <text evidence="2">Belongs to the bacterial ribosomal protein bS16 family.</text>
</comment>
<evidence type="ECO:0000256" key="8">
    <source>
        <dbReference type="SAM" id="MobiDB-lite"/>
    </source>
</evidence>
<keyword evidence="4" id="KW-0496">Mitochondrion</keyword>
<organism evidence="9 10">
    <name type="scientific">Python bivittatus</name>
    <name type="common">Burmese python</name>
    <name type="synonym">Python molurus bivittatus</name>
    <dbReference type="NCBI Taxonomy" id="176946"/>
    <lineage>
        <taxon>Eukaryota</taxon>
        <taxon>Metazoa</taxon>
        <taxon>Chordata</taxon>
        <taxon>Craniata</taxon>
        <taxon>Vertebrata</taxon>
        <taxon>Euteleostomi</taxon>
        <taxon>Lepidosauria</taxon>
        <taxon>Squamata</taxon>
        <taxon>Bifurcata</taxon>
        <taxon>Unidentata</taxon>
        <taxon>Episquamata</taxon>
        <taxon>Toxicofera</taxon>
        <taxon>Serpentes</taxon>
        <taxon>Henophidia</taxon>
        <taxon>Pythonidae</taxon>
        <taxon>Python</taxon>
    </lineage>
</organism>
<dbReference type="GO" id="GO:0005763">
    <property type="term" value="C:mitochondrial small ribosomal subunit"/>
    <property type="evidence" value="ECO:0007669"/>
    <property type="project" value="TreeGrafter"/>
</dbReference>
<evidence type="ECO:0000256" key="3">
    <source>
        <dbReference type="ARBA" id="ARBA00022980"/>
    </source>
</evidence>
<evidence type="ECO:0000256" key="7">
    <source>
        <dbReference type="ARBA" id="ARBA00035438"/>
    </source>
</evidence>
<dbReference type="Gene3D" id="3.30.1320.10">
    <property type="match status" value="1"/>
</dbReference>
<dbReference type="PANTHER" id="PTHR12919:SF20">
    <property type="entry name" value="SMALL RIBOSOMAL SUBUNIT PROTEIN BS16M"/>
    <property type="match status" value="1"/>
</dbReference>
<reference evidence="10" key="1">
    <citation type="submission" date="2025-08" db="UniProtKB">
        <authorList>
            <consortium name="RefSeq"/>
        </authorList>
    </citation>
    <scope>IDENTIFICATION</scope>
    <source>
        <tissue evidence="10">Liver</tissue>
    </source>
</reference>
<dbReference type="AlphaFoldDB" id="A0A9F2RD42"/>
<dbReference type="PANTHER" id="PTHR12919">
    <property type="entry name" value="30S RIBOSOMAL PROTEIN S16"/>
    <property type="match status" value="1"/>
</dbReference>
<dbReference type="OMA" id="QWAKERH"/>
<dbReference type="NCBIfam" id="TIGR00002">
    <property type="entry name" value="S16"/>
    <property type="match status" value="1"/>
</dbReference>
<proteinExistence type="inferred from homology"/>
<gene>
    <name evidence="10" type="primary">MRPS16</name>
</gene>
<evidence type="ECO:0000256" key="6">
    <source>
        <dbReference type="ARBA" id="ARBA00035263"/>
    </source>
</evidence>
<evidence type="ECO:0000256" key="4">
    <source>
        <dbReference type="ARBA" id="ARBA00023128"/>
    </source>
</evidence>
<dbReference type="GO" id="GO:0032543">
    <property type="term" value="P:mitochondrial translation"/>
    <property type="evidence" value="ECO:0007669"/>
    <property type="project" value="TreeGrafter"/>
</dbReference>
<evidence type="ECO:0000256" key="2">
    <source>
        <dbReference type="ARBA" id="ARBA00006668"/>
    </source>
</evidence>
<dbReference type="InterPro" id="IPR000307">
    <property type="entry name" value="Ribosomal_bS16"/>
</dbReference>
<evidence type="ECO:0000313" key="9">
    <source>
        <dbReference type="Proteomes" id="UP000695026"/>
    </source>
</evidence>
<dbReference type="InterPro" id="IPR023803">
    <property type="entry name" value="Ribosomal_bS16_dom_sf"/>
</dbReference>
<dbReference type="RefSeq" id="XP_007443966.1">
    <property type="nucleotide sequence ID" value="XM_007443904.2"/>
</dbReference>
<feature type="region of interest" description="Disordered" evidence="8">
    <location>
        <begin position="155"/>
        <end position="188"/>
    </location>
</feature>
<dbReference type="GO" id="GO:0005743">
    <property type="term" value="C:mitochondrial inner membrane"/>
    <property type="evidence" value="ECO:0007669"/>
    <property type="project" value="UniProtKB-ARBA"/>
</dbReference>
<dbReference type="Pfam" id="PF00886">
    <property type="entry name" value="Ribosomal_S16"/>
    <property type="match status" value="1"/>
</dbReference>
<comment type="subcellular location">
    <subcellularLocation>
        <location evidence="1">Mitochondrion</location>
    </subcellularLocation>
</comment>
<feature type="compositionally biased region" description="Low complexity" evidence="8">
    <location>
        <begin position="170"/>
        <end position="188"/>
    </location>
</feature>
<keyword evidence="3 10" id="KW-0689">Ribosomal protein</keyword>
<dbReference type="KEGG" id="pbi:103068051"/>
<sequence>MRLGGAIERRGFGSESGGDPEIALSGPLDSGIAAGSTAHGALQEEDIMVQLGRPLLKTYRNLRVVIRFALGGCANRPFYRIVVAHNRRARDGKYIEQIGCYDPMPNRCAEKIVGINFDRFKYWFACGAAPTKPVEKLLGLSGFFPLHPMTITNAERRRKKKAQEAEGAAEEAAAAAADAAGQEEQQQN</sequence>
<accession>A0A9F2RD42</accession>
<dbReference type="FunFam" id="3.30.1320.10:FF:000004">
    <property type="entry name" value="28S ribosomal protein S16, mitochondrial"/>
    <property type="match status" value="1"/>
</dbReference>